<keyword evidence="2 5" id="KW-0812">Transmembrane</keyword>
<keyword evidence="4 5" id="KW-0472">Membrane</keyword>
<dbReference type="PROSITE" id="PS50262">
    <property type="entry name" value="G_PROTEIN_RECEP_F1_2"/>
    <property type="match status" value="1"/>
</dbReference>
<reference evidence="8" key="1">
    <citation type="submission" date="2017-02" db="UniProtKB">
        <authorList>
            <consortium name="WormBaseParasite"/>
        </authorList>
    </citation>
    <scope>IDENTIFICATION</scope>
</reference>
<dbReference type="InterPro" id="IPR000276">
    <property type="entry name" value="GPCR_Rhodpsn"/>
</dbReference>
<dbReference type="SUPFAM" id="SSF81321">
    <property type="entry name" value="Family A G protein-coupled receptor-like"/>
    <property type="match status" value="1"/>
</dbReference>
<evidence type="ECO:0000256" key="2">
    <source>
        <dbReference type="ARBA" id="ARBA00022692"/>
    </source>
</evidence>
<dbReference type="AlphaFoldDB" id="A0A0M3IIM3"/>
<feature type="domain" description="G-protein coupled receptors family 1 profile" evidence="6">
    <location>
        <begin position="1"/>
        <end position="181"/>
    </location>
</feature>
<accession>A0A0M3IIM3</accession>
<name>A0A0M3IIM3_ASCLU</name>
<keyword evidence="7" id="KW-1185">Reference proteome</keyword>
<evidence type="ECO:0000313" key="7">
    <source>
        <dbReference type="Proteomes" id="UP000036681"/>
    </source>
</evidence>
<evidence type="ECO:0000259" key="6">
    <source>
        <dbReference type="PROSITE" id="PS50262"/>
    </source>
</evidence>
<dbReference type="Gene3D" id="1.20.1070.10">
    <property type="entry name" value="Rhodopsin 7-helix transmembrane proteins"/>
    <property type="match status" value="1"/>
</dbReference>
<dbReference type="GO" id="GO:0016020">
    <property type="term" value="C:membrane"/>
    <property type="evidence" value="ECO:0007669"/>
    <property type="project" value="UniProtKB-SubCell"/>
</dbReference>
<dbReference type="InterPro" id="IPR017452">
    <property type="entry name" value="GPCR_Rhodpsn_7TM"/>
</dbReference>
<keyword evidence="3 5" id="KW-1133">Transmembrane helix</keyword>
<feature type="transmembrane region" description="Helical" evidence="5">
    <location>
        <begin position="128"/>
        <end position="150"/>
    </location>
</feature>
<dbReference type="GO" id="GO:0004930">
    <property type="term" value="F:G protein-coupled receptor activity"/>
    <property type="evidence" value="ECO:0007669"/>
    <property type="project" value="InterPro"/>
</dbReference>
<dbReference type="PANTHER" id="PTHR46641:SF16">
    <property type="entry name" value="G-PROTEIN COUPLED RECEPTORS FAMILY 1 PROFILE DOMAIN-CONTAINING PROTEIN"/>
    <property type="match status" value="1"/>
</dbReference>
<evidence type="ECO:0000256" key="1">
    <source>
        <dbReference type="ARBA" id="ARBA00004370"/>
    </source>
</evidence>
<evidence type="ECO:0000256" key="3">
    <source>
        <dbReference type="ARBA" id="ARBA00022989"/>
    </source>
</evidence>
<dbReference type="Proteomes" id="UP000036681">
    <property type="component" value="Unplaced"/>
</dbReference>
<comment type="subcellular location">
    <subcellularLocation>
        <location evidence="1">Membrane</location>
    </subcellularLocation>
</comment>
<evidence type="ECO:0000256" key="4">
    <source>
        <dbReference type="ARBA" id="ARBA00023136"/>
    </source>
</evidence>
<protein>
    <submittedName>
        <fullName evidence="8">G_PROTEIN_RECEP_F1_2 domain-containing protein</fullName>
    </submittedName>
</protein>
<dbReference type="Pfam" id="PF00001">
    <property type="entry name" value="7tm_1"/>
    <property type="match status" value="1"/>
</dbReference>
<organism evidence="7 8">
    <name type="scientific">Ascaris lumbricoides</name>
    <name type="common">Giant roundworm</name>
    <dbReference type="NCBI Taxonomy" id="6252"/>
    <lineage>
        <taxon>Eukaryota</taxon>
        <taxon>Metazoa</taxon>
        <taxon>Ecdysozoa</taxon>
        <taxon>Nematoda</taxon>
        <taxon>Chromadorea</taxon>
        <taxon>Rhabditida</taxon>
        <taxon>Spirurina</taxon>
        <taxon>Ascaridomorpha</taxon>
        <taxon>Ascaridoidea</taxon>
        <taxon>Ascarididae</taxon>
        <taxon>Ascaris</taxon>
    </lineage>
</organism>
<dbReference type="InterPro" id="IPR052954">
    <property type="entry name" value="GPCR-Ligand_Int"/>
</dbReference>
<evidence type="ECO:0000313" key="8">
    <source>
        <dbReference type="WBParaSite" id="ALUE_0001841001-mRNA-1"/>
    </source>
</evidence>
<feature type="transmembrane region" description="Helical" evidence="5">
    <location>
        <begin position="170"/>
        <end position="190"/>
    </location>
</feature>
<proteinExistence type="predicted"/>
<sequence>MCFIAIRRHYVISRPLHSIASPPSNIIPLSTIAICALLFNASKWAEFRWFWYSDPSTKRYVLIHEYSQLANNAFYILVREKLLYPICVYFLPLVIISVLNLRILSILNRERVGNESRNLAKEKRSIRLLTSVVVLFFLCHTGGLLIRIYADEQQYSERFILAKDVVNLLFNINSLANPMVGFIVLPTLSYS</sequence>
<feature type="transmembrane region" description="Helical" evidence="5">
    <location>
        <begin position="82"/>
        <end position="107"/>
    </location>
</feature>
<dbReference type="WBParaSite" id="ALUE_0001841001-mRNA-1">
    <property type="protein sequence ID" value="ALUE_0001841001-mRNA-1"/>
    <property type="gene ID" value="ALUE_0001841001"/>
</dbReference>
<evidence type="ECO:0000256" key="5">
    <source>
        <dbReference type="SAM" id="Phobius"/>
    </source>
</evidence>
<dbReference type="PANTHER" id="PTHR46641">
    <property type="entry name" value="FMRFAMIDE RECEPTOR-RELATED"/>
    <property type="match status" value="1"/>
</dbReference>